<protein>
    <submittedName>
        <fullName evidence="2">Uncharacterized protein</fullName>
    </submittedName>
</protein>
<gene>
    <name evidence="2" type="ORF">EMCG_07157</name>
</gene>
<feature type="compositionally biased region" description="Basic and acidic residues" evidence="1">
    <location>
        <begin position="25"/>
        <end position="35"/>
    </location>
</feature>
<reference evidence="3" key="1">
    <citation type="journal article" date="2015" name="PLoS Genet.">
        <title>The dynamic genome and transcriptome of the human fungal pathogen Blastomyces and close relative Emmonsia.</title>
        <authorList>
            <person name="Munoz J.F."/>
            <person name="Gauthier G.M."/>
            <person name="Desjardins C.A."/>
            <person name="Gallo J.E."/>
            <person name="Holder J."/>
            <person name="Sullivan T.D."/>
            <person name="Marty A.J."/>
            <person name="Carmen J.C."/>
            <person name="Chen Z."/>
            <person name="Ding L."/>
            <person name="Gujja S."/>
            <person name="Magrini V."/>
            <person name="Misas E."/>
            <person name="Mitreva M."/>
            <person name="Priest M."/>
            <person name="Saif S."/>
            <person name="Whiston E.A."/>
            <person name="Young S."/>
            <person name="Zeng Q."/>
            <person name="Goldman W.E."/>
            <person name="Mardis E.R."/>
            <person name="Taylor J.W."/>
            <person name="McEwen J.G."/>
            <person name="Clay O.K."/>
            <person name="Klein B.S."/>
            <person name="Cuomo C.A."/>
        </authorList>
    </citation>
    <scope>NUCLEOTIDE SEQUENCE [LARGE SCALE GENOMIC DNA]</scope>
    <source>
        <strain evidence="3">UAMH 3008</strain>
    </source>
</reference>
<accession>A0A0G2J5Y6</accession>
<organism evidence="2 3">
    <name type="scientific">[Emmonsia] crescens</name>
    <dbReference type="NCBI Taxonomy" id="73230"/>
    <lineage>
        <taxon>Eukaryota</taxon>
        <taxon>Fungi</taxon>
        <taxon>Dikarya</taxon>
        <taxon>Ascomycota</taxon>
        <taxon>Pezizomycotina</taxon>
        <taxon>Eurotiomycetes</taxon>
        <taxon>Eurotiomycetidae</taxon>
        <taxon>Onygenales</taxon>
        <taxon>Ajellomycetaceae</taxon>
        <taxon>Emergomyces</taxon>
    </lineage>
</organism>
<dbReference type="Proteomes" id="UP000034164">
    <property type="component" value="Unassembled WGS sequence"/>
</dbReference>
<comment type="caution">
    <text evidence="2">The sequence shown here is derived from an EMBL/GenBank/DDBJ whole genome shotgun (WGS) entry which is preliminary data.</text>
</comment>
<evidence type="ECO:0000313" key="2">
    <source>
        <dbReference type="EMBL" id="KKZ67154.1"/>
    </source>
</evidence>
<evidence type="ECO:0000256" key="1">
    <source>
        <dbReference type="SAM" id="MobiDB-lite"/>
    </source>
</evidence>
<feature type="region of interest" description="Disordered" evidence="1">
    <location>
        <begin position="1"/>
        <end position="51"/>
    </location>
</feature>
<dbReference type="EMBL" id="LCZI01000320">
    <property type="protein sequence ID" value="KKZ67154.1"/>
    <property type="molecule type" value="Genomic_DNA"/>
</dbReference>
<sequence>MPPRCSKTLQDSQDSPKIAPKAPGRKNEGEQKRGGESGLAEQPPRKTIRPDAESLAGVLFAEGSTLTLRRYQICPACR</sequence>
<dbReference type="VEuPathDB" id="FungiDB:EMCG_07157"/>
<name>A0A0G2J5Y6_9EURO</name>
<proteinExistence type="predicted"/>
<dbReference type="AlphaFoldDB" id="A0A0G2J5Y6"/>
<evidence type="ECO:0000313" key="3">
    <source>
        <dbReference type="Proteomes" id="UP000034164"/>
    </source>
</evidence>